<reference evidence="7 8" key="1">
    <citation type="submission" date="2016-10" db="EMBL/GenBank/DDBJ databases">
        <title>Rodentibacter gen. nov. and new species.</title>
        <authorList>
            <person name="Christensen H."/>
        </authorList>
    </citation>
    <scope>NUCLEOTIDE SEQUENCE [LARGE SCALE GENOMIC DNA]</scope>
    <source>
        <strain evidence="7 8">Ac69</strain>
    </source>
</reference>
<protein>
    <recommendedName>
        <fullName evidence="6">ABC transmembrane type-1 domain-containing protein</fullName>
    </recommendedName>
</protein>
<evidence type="ECO:0000256" key="1">
    <source>
        <dbReference type="ARBA" id="ARBA00004651"/>
    </source>
</evidence>
<comment type="subcellular location">
    <subcellularLocation>
        <location evidence="1">Cell membrane</location>
        <topology evidence="1">Multi-pass membrane protein</topology>
    </subcellularLocation>
</comment>
<keyword evidence="2 5" id="KW-0812">Transmembrane</keyword>
<dbReference type="EMBL" id="MLHH01000001">
    <property type="protein sequence ID" value="OOF37825.1"/>
    <property type="molecule type" value="Genomic_DNA"/>
</dbReference>
<keyword evidence="3 5" id="KW-1133">Transmembrane helix</keyword>
<evidence type="ECO:0000256" key="3">
    <source>
        <dbReference type="ARBA" id="ARBA00022989"/>
    </source>
</evidence>
<name>A0A1V3IC69_9PAST</name>
<feature type="transmembrane region" description="Helical" evidence="5">
    <location>
        <begin position="220"/>
        <end position="241"/>
    </location>
</feature>
<feature type="transmembrane region" description="Helical" evidence="5">
    <location>
        <begin position="152"/>
        <end position="170"/>
    </location>
</feature>
<keyword evidence="4 5" id="KW-0472">Membrane</keyword>
<dbReference type="SUPFAM" id="SSF90123">
    <property type="entry name" value="ABC transporter transmembrane region"/>
    <property type="match status" value="1"/>
</dbReference>
<evidence type="ECO:0000259" key="6">
    <source>
        <dbReference type="Pfam" id="PF13748"/>
    </source>
</evidence>
<sequence>MTPIHSNAFENIKSIAKNNKKRLFFTFGFVALENVLFITYPLFGSFAVNAMMNGNVTLSLTYSFVVLIIWGIGAARRAVDTRAFARIYAELAVPVILNQREKGFDKSAIAARVALSRQFVDFFEQHLPTLIMSGFSIIGAAIMLLWLEFWSGVTACFILIFFGLMLPKYAKTNDLLYLKLNDRLEKEVNLIEQKSHYHLNKHYDWLATLRIRLSNREAAGYLWIGVAAAILFGVTVVHLAMTEGVQAGHIYAVMTYLWTFAMSLDDAPRLMEQFSNLRDIGKRVEVQSKHEGI</sequence>
<dbReference type="InterPro" id="IPR036640">
    <property type="entry name" value="ABC1_TM_sf"/>
</dbReference>
<keyword evidence="8" id="KW-1185">Reference proteome</keyword>
<organism evidence="7 8">
    <name type="scientific">Rodentibacter heidelbergensis</name>
    <dbReference type="NCBI Taxonomy" id="1908258"/>
    <lineage>
        <taxon>Bacteria</taxon>
        <taxon>Pseudomonadati</taxon>
        <taxon>Pseudomonadota</taxon>
        <taxon>Gammaproteobacteria</taxon>
        <taxon>Pasteurellales</taxon>
        <taxon>Pasteurellaceae</taxon>
        <taxon>Rodentibacter</taxon>
    </lineage>
</organism>
<feature type="transmembrane region" description="Helical" evidence="5">
    <location>
        <begin position="247"/>
        <end position="264"/>
    </location>
</feature>
<evidence type="ECO:0000256" key="2">
    <source>
        <dbReference type="ARBA" id="ARBA00022692"/>
    </source>
</evidence>
<accession>A0A1V3IC69</accession>
<comment type="caution">
    <text evidence="7">The sequence shown here is derived from an EMBL/GenBank/DDBJ whole genome shotgun (WGS) entry which is preliminary data.</text>
</comment>
<evidence type="ECO:0000256" key="5">
    <source>
        <dbReference type="SAM" id="Phobius"/>
    </source>
</evidence>
<gene>
    <name evidence="7" type="ORF">BKK48_00140</name>
</gene>
<dbReference type="GO" id="GO:0005886">
    <property type="term" value="C:plasma membrane"/>
    <property type="evidence" value="ECO:0007669"/>
    <property type="project" value="UniProtKB-SubCell"/>
</dbReference>
<dbReference type="Pfam" id="PF13748">
    <property type="entry name" value="ABC_membrane_3"/>
    <property type="match status" value="1"/>
</dbReference>
<dbReference type="RefSeq" id="WP_077426206.1">
    <property type="nucleotide sequence ID" value="NZ_MLHH01000001.1"/>
</dbReference>
<dbReference type="AlphaFoldDB" id="A0A1V3IC69"/>
<dbReference type="OrthoDB" id="262142at2"/>
<feature type="transmembrane region" description="Helical" evidence="5">
    <location>
        <begin position="127"/>
        <end position="146"/>
    </location>
</feature>
<proteinExistence type="predicted"/>
<dbReference type="STRING" id="1908258.BKK48_00140"/>
<evidence type="ECO:0000313" key="7">
    <source>
        <dbReference type="EMBL" id="OOF37825.1"/>
    </source>
</evidence>
<dbReference type="Gene3D" id="1.20.1560.10">
    <property type="entry name" value="ABC transporter type 1, transmembrane domain"/>
    <property type="match status" value="1"/>
</dbReference>
<dbReference type="GO" id="GO:0005524">
    <property type="term" value="F:ATP binding"/>
    <property type="evidence" value="ECO:0007669"/>
    <property type="project" value="InterPro"/>
</dbReference>
<evidence type="ECO:0000256" key="4">
    <source>
        <dbReference type="ARBA" id="ARBA00023136"/>
    </source>
</evidence>
<feature type="domain" description="ABC transmembrane type-1" evidence="6">
    <location>
        <begin position="13"/>
        <end position="248"/>
    </location>
</feature>
<evidence type="ECO:0000313" key="8">
    <source>
        <dbReference type="Proteomes" id="UP000189437"/>
    </source>
</evidence>
<dbReference type="Proteomes" id="UP000189437">
    <property type="component" value="Unassembled WGS sequence"/>
</dbReference>
<feature type="transmembrane region" description="Helical" evidence="5">
    <location>
        <begin position="55"/>
        <end position="75"/>
    </location>
</feature>
<feature type="transmembrane region" description="Helical" evidence="5">
    <location>
        <begin position="23"/>
        <end position="43"/>
    </location>
</feature>
<dbReference type="GO" id="GO:0140359">
    <property type="term" value="F:ABC-type transporter activity"/>
    <property type="evidence" value="ECO:0007669"/>
    <property type="project" value="InterPro"/>
</dbReference>
<dbReference type="InterPro" id="IPR011527">
    <property type="entry name" value="ABC1_TM_dom"/>
</dbReference>